<dbReference type="InterPro" id="IPR003682">
    <property type="entry name" value="rRNA_ssu_MeTfrase_G"/>
</dbReference>
<evidence type="ECO:0000313" key="7">
    <source>
        <dbReference type="EMBL" id="MEF7616788.1"/>
    </source>
</evidence>
<comment type="subcellular location">
    <subcellularLocation>
        <location evidence="6">Cytoplasm</location>
    </subcellularLocation>
</comment>
<feature type="binding site" evidence="6">
    <location>
        <begin position="123"/>
        <end position="124"/>
    </location>
    <ligand>
        <name>S-adenosyl-L-methionine</name>
        <dbReference type="ChEBI" id="CHEBI:59789"/>
    </ligand>
</feature>
<dbReference type="Gene3D" id="3.40.50.150">
    <property type="entry name" value="Vaccinia Virus protein VP39"/>
    <property type="match status" value="1"/>
</dbReference>
<dbReference type="RefSeq" id="WP_332292524.1">
    <property type="nucleotide sequence ID" value="NZ_JAZIBG010000049.1"/>
</dbReference>
<dbReference type="PANTHER" id="PTHR31760:SF0">
    <property type="entry name" value="S-ADENOSYL-L-METHIONINE-DEPENDENT METHYLTRANSFERASES SUPERFAMILY PROTEIN"/>
    <property type="match status" value="1"/>
</dbReference>
<dbReference type="PANTHER" id="PTHR31760">
    <property type="entry name" value="S-ADENOSYL-L-METHIONINE-DEPENDENT METHYLTRANSFERASES SUPERFAMILY PROTEIN"/>
    <property type="match status" value="1"/>
</dbReference>
<keyword evidence="2 6" id="KW-0698">rRNA processing</keyword>
<keyword evidence="5 6" id="KW-0949">S-adenosyl-L-methionine</keyword>
<evidence type="ECO:0000256" key="5">
    <source>
        <dbReference type="ARBA" id="ARBA00022691"/>
    </source>
</evidence>
<comment type="caution">
    <text evidence="7">The sequence shown here is derived from an EMBL/GenBank/DDBJ whole genome shotgun (WGS) entry which is preliminary data.</text>
</comment>
<dbReference type="GO" id="GO:0005829">
    <property type="term" value="C:cytosol"/>
    <property type="evidence" value="ECO:0007669"/>
    <property type="project" value="TreeGrafter"/>
</dbReference>
<dbReference type="PIRSF" id="PIRSF003078">
    <property type="entry name" value="GidB"/>
    <property type="match status" value="1"/>
</dbReference>
<keyword evidence="1 6" id="KW-0963">Cytoplasm</keyword>
<sequence length="207" mass="22205">MATRIVDQLLGYQALISRWNRVYNLTAVRDPEEMLTQHLLDSVSVVAPLARGLTEAASPLDASAARRVLDVGSGAGLPGVVIAILRPDLTVCCVDAVAKKASFIRQVATELGLRNLQAEHRRIEDLQLPPFGLVTSRAFASLLDFVTLTRPHLAAGGVWMAMKGRVPDDEMALLPPDVQVTRVEPLAVPGLAAQRCLVWMAPGEGAA</sequence>
<organism evidence="7 8">
    <name type="scientific">Aquincola agrisoli</name>
    <dbReference type="NCBI Taxonomy" id="3119538"/>
    <lineage>
        <taxon>Bacteria</taxon>
        <taxon>Pseudomonadati</taxon>
        <taxon>Pseudomonadota</taxon>
        <taxon>Betaproteobacteria</taxon>
        <taxon>Burkholderiales</taxon>
        <taxon>Sphaerotilaceae</taxon>
        <taxon>Aquincola</taxon>
    </lineage>
</organism>
<dbReference type="EMBL" id="JAZIBG010000049">
    <property type="protein sequence ID" value="MEF7616788.1"/>
    <property type="molecule type" value="Genomic_DNA"/>
</dbReference>
<evidence type="ECO:0000256" key="2">
    <source>
        <dbReference type="ARBA" id="ARBA00022552"/>
    </source>
</evidence>
<comment type="catalytic activity">
    <reaction evidence="6">
        <text>guanosine(527) in 16S rRNA + S-adenosyl-L-methionine = N(7)-methylguanosine(527) in 16S rRNA + S-adenosyl-L-homocysteine</text>
        <dbReference type="Rhea" id="RHEA:42732"/>
        <dbReference type="Rhea" id="RHEA-COMP:10209"/>
        <dbReference type="Rhea" id="RHEA-COMP:10210"/>
        <dbReference type="ChEBI" id="CHEBI:57856"/>
        <dbReference type="ChEBI" id="CHEBI:59789"/>
        <dbReference type="ChEBI" id="CHEBI:74269"/>
        <dbReference type="ChEBI" id="CHEBI:74480"/>
        <dbReference type="EC" id="2.1.1.170"/>
    </reaction>
</comment>
<dbReference type="Proteomes" id="UP001336250">
    <property type="component" value="Unassembled WGS sequence"/>
</dbReference>
<keyword evidence="8" id="KW-1185">Reference proteome</keyword>
<evidence type="ECO:0000256" key="6">
    <source>
        <dbReference type="HAMAP-Rule" id="MF_00074"/>
    </source>
</evidence>
<dbReference type="NCBIfam" id="TIGR00138">
    <property type="entry name" value="rsmG_gidB"/>
    <property type="match status" value="1"/>
</dbReference>
<reference evidence="7 8" key="1">
    <citation type="submission" date="2024-02" db="EMBL/GenBank/DDBJ databases">
        <title>Genome sequence of Aquincola sp. MAHUQ-54.</title>
        <authorList>
            <person name="Huq M.A."/>
        </authorList>
    </citation>
    <scope>NUCLEOTIDE SEQUENCE [LARGE SCALE GENOMIC DNA]</scope>
    <source>
        <strain evidence="7 8">MAHUQ-54</strain>
    </source>
</reference>
<accession>A0AAW9QKX1</accession>
<dbReference type="HAMAP" id="MF_00074">
    <property type="entry name" value="16SrRNA_methyltr_G"/>
    <property type="match status" value="1"/>
</dbReference>
<evidence type="ECO:0000256" key="4">
    <source>
        <dbReference type="ARBA" id="ARBA00022679"/>
    </source>
</evidence>
<evidence type="ECO:0000313" key="8">
    <source>
        <dbReference type="Proteomes" id="UP001336250"/>
    </source>
</evidence>
<dbReference type="InterPro" id="IPR029063">
    <property type="entry name" value="SAM-dependent_MTases_sf"/>
</dbReference>
<feature type="binding site" evidence="6">
    <location>
        <position position="72"/>
    </location>
    <ligand>
        <name>S-adenosyl-L-methionine</name>
        <dbReference type="ChEBI" id="CHEBI:59789"/>
    </ligand>
</feature>
<dbReference type="GO" id="GO:0070043">
    <property type="term" value="F:rRNA (guanine-N7-)-methyltransferase activity"/>
    <property type="evidence" value="ECO:0007669"/>
    <property type="project" value="UniProtKB-UniRule"/>
</dbReference>
<evidence type="ECO:0000256" key="1">
    <source>
        <dbReference type="ARBA" id="ARBA00022490"/>
    </source>
</evidence>
<dbReference type="CDD" id="cd02440">
    <property type="entry name" value="AdoMet_MTases"/>
    <property type="match status" value="1"/>
</dbReference>
<protein>
    <recommendedName>
        <fullName evidence="6">Ribosomal RNA small subunit methyltransferase G</fullName>
        <ecNumber evidence="6">2.1.1.170</ecNumber>
    </recommendedName>
    <alternativeName>
        <fullName evidence="6">16S rRNA 7-methylguanosine methyltransferase</fullName>
        <shortName evidence="6">16S rRNA m7G methyltransferase</shortName>
    </alternativeName>
</protein>
<dbReference type="SUPFAM" id="SSF53335">
    <property type="entry name" value="S-adenosyl-L-methionine-dependent methyltransferases"/>
    <property type="match status" value="1"/>
</dbReference>
<comment type="similarity">
    <text evidence="6">Belongs to the methyltransferase superfamily. RNA methyltransferase RsmG family.</text>
</comment>
<keyword evidence="3 6" id="KW-0489">Methyltransferase</keyword>
<dbReference type="Pfam" id="PF02527">
    <property type="entry name" value="GidB"/>
    <property type="match status" value="1"/>
</dbReference>
<gene>
    <name evidence="6 7" type="primary">rsmG</name>
    <name evidence="7" type="ORF">V4F39_22935</name>
</gene>
<keyword evidence="4 6" id="KW-0808">Transferase</keyword>
<proteinExistence type="inferred from homology"/>
<comment type="caution">
    <text evidence="6">Lacks conserved residue(s) required for the propagation of feature annotation.</text>
</comment>
<name>A0AAW9QKX1_9BURK</name>
<feature type="binding site" evidence="6">
    <location>
        <position position="77"/>
    </location>
    <ligand>
        <name>S-adenosyl-L-methionine</name>
        <dbReference type="ChEBI" id="CHEBI:59789"/>
    </ligand>
</feature>
<dbReference type="EC" id="2.1.1.170" evidence="6"/>
<comment type="function">
    <text evidence="6">Specifically methylates the N7 position of guanine in position 527 of 16S rRNA.</text>
</comment>
<dbReference type="AlphaFoldDB" id="A0AAW9QKX1"/>
<evidence type="ECO:0000256" key="3">
    <source>
        <dbReference type="ARBA" id="ARBA00022603"/>
    </source>
</evidence>
<feature type="binding site" evidence="6">
    <location>
        <position position="137"/>
    </location>
    <ligand>
        <name>S-adenosyl-L-methionine</name>
        <dbReference type="ChEBI" id="CHEBI:59789"/>
    </ligand>
</feature>